<gene>
    <name evidence="1" type="ORF">Tco_0774878</name>
</gene>
<evidence type="ECO:0000313" key="1">
    <source>
        <dbReference type="EMBL" id="GJS92242.1"/>
    </source>
</evidence>
<evidence type="ECO:0000313" key="2">
    <source>
        <dbReference type="Proteomes" id="UP001151760"/>
    </source>
</evidence>
<dbReference type="Proteomes" id="UP001151760">
    <property type="component" value="Unassembled WGS sequence"/>
</dbReference>
<name>A0ABQ4ZSY4_9ASTR</name>
<organism evidence="1 2">
    <name type="scientific">Tanacetum coccineum</name>
    <dbReference type="NCBI Taxonomy" id="301880"/>
    <lineage>
        <taxon>Eukaryota</taxon>
        <taxon>Viridiplantae</taxon>
        <taxon>Streptophyta</taxon>
        <taxon>Embryophyta</taxon>
        <taxon>Tracheophyta</taxon>
        <taxon>Spermatophyta</taxon>
        <taxon>Magnoliopsida</taxon>
        <taxon>eudicotyledons</taxon>
        <taxon>Gunneridae</taxon>
        <taxon>Pentapetalae</taxon>
        <taxon>asterids</taxon>
        <taxon>campanulids</taxon>
        <taxon>Asterales</taxon>
        <taxon>Asteraceae</taxon>
        <taxon>Asteroideae</taxon>
        <taxon>Anthemideae</taxon>
        <taxon>Anthemidinae</taxon>
        <taxon>Tanacetum</taxon>
    </lineage>
</organism>
<reference evidence="1" key="1">
    <citation type="journal article" date="2022" name="Int. J. Mol. Sci.">
        <title>Draft Genome of Tanacetum Coccineum: Genomic Comparison of Closely Related Tanacetum-Family Plants.</title>
        <authorList>
            <person name="Yamashiro T."/>
            <person name="Shiraishi A."/>
            <person name="Nakayama K."/>
            <person name="Satake H."/>
        </authorList>
    </citation>
    <scope>NUCLEOTIDE SEQUENCE</scope>
</reference>
<comment type="caution">
    <text evidence="1">The sequence shown here is derived from an EMBL/GenBank/DDBJ whole genome shotgun (WGS) entry which is preliminary data.</text>
</comment>
<reference evidence="1" key="2">
    <citation type="submission" date="2022-01" db="EMBL/GenBank/DDBJ databases">
        <authorList>
            <person name="Yamashiro T."/>
            <person name="Shiraishi A."/>
            <person name="Satake H."/>
            <person name="Nakayama K."/>
        </authorList>
    </citation>
    <scope>NUCLEOTIDE SEQUENCE</scope>
</reference>
<protein>
    <recommendedName>
        <fullName evidence="3">PH domain-containing protein</fullName>
    </recommendedName>
</protein>
<sequence length="175" mass="19403">MPSNLEDPYMELEPKGAYSSAQHLTVGIESILSKICKDKDEAEVWFSGLKALISRGHQINWSSHSRNDEIPSEANSPRIYTQRSSPLHSLFGSGNSSQKDIIDQLSLHSPYGSPPKNGQEKTFPDAMLYKLPLKSFYPPIHVNGSVNGNDDGDALGDVFIWFTNNIFCSLCLDTL</sequence>
<keyword evidence="2" id="KW-1185">Reference proteome</keyword>
<evidence type="ECO:0008006" key="3">
    <source>
        <dbReference type="Google" id="ProtNLM"/>
    </source>
</evidence>
<proteinExistence type="predicted"/>
<accession>A0ABQ4ZSY4</accession>
<dbReference type="EMBL" id="BQNB010011567">
    <property type="protein sequence ID" value="GJS92242.1"/>
    <property type="molecule type" value="Genomic_DNA"/>
</dbReference>